<dbReference type="Proteomes" id="UP000000602">
    <property type="component" value="Chromosome"/>
</dbReference>
<gene>
    <name evidence="4" type="ordered locus">DP1829</name>
</gene>
<organism evidence="4 5">
    <name type="scientific">Desulfotalea psychrophila (strain LSv54 / DSM 12343)</name>
    <dbReference type="NCBI Taxonomy" id="177439"/>
    <lineage>
        <taxon>Bacteria</taxon>
        <taxon>Pseudomonadati</taxon>
        <taxon>Thermodesulfobacteriota</taxon>
        <taxon>Desulfobulbia</taxon>
        <taxon>Desulfobulbales</taxon>
        <taxon>Desulfocapsaceae</taxon>
        <taxon>Desulfotalea</taxon>
    </lineage>
</organism>
<feature type="binding site" evidence="2">
    <location>
        <begin position="270"/>
        <end position="277"/>
    </location>
    <ligand>
        <name>ATP</name>
        <dbReference type="ChEBI" id="CHEBI:30616"/>
    </ligand>
</feature>
<evidence type="ECO:0000256" key="1">
    <source>
        <dbReference type="PIRSR" id="PIRSR640198-1"/>
    </source>
</evidence>
<keyword evidence="2" id="KW-0547">Nucleotide-binding</keyword>
<accession>Q6AM67</accession>
<dbReference type="PANTHER" id="PTHR13504">
    <property type="entry name" value="FIDO DOMAIN-CONTAINING PROTEIN DDB_G0283145"/>
    <property type="match status" value="1"/>
</dbReference>
<evidence type="ECO:0000259" key="3">
    <source>
        <dbReference type="PROSITE" id="PS51459"/>
    </source>
</evidence>
<dbReference type="eggNOG" id="COG3177">
    <property type="taxonomic scope" value="Bacteria"/>
</dbReference>
<dbReference type="PANTHER" id="PTHR13504:SF38">
    <property type="entry name" value="FIDO DOMAIN-CONTAINING PROTEIN"/>
    <property type="match status" value="1"/>
</dbReference>
<feature type="active site" evidence="1">
    <location>
        <position position="266"/>
    </location>
</feature>
<dbReference type="PROSITE" id="PS51459">
    <property type="entry name" value="FIDO"/>
    <property type="match status" value="1"/>
</dbReference>
<feature type="binding site" evidence="2">
    <location>
        <position position="317"/>
    </location>
    <ligand>
        <name>ATP</name>
        <dbReference type="ChEBI" id="CHEBI:30616"/>
    </ligand>
</feature>
<evidence type="ECO:0000313" key="4">
    <source>
        <dbReference type="EMBL" id="CAG36558.1"/>
    </source>
</evidence>
<name>Q6AM67_DESPS</name>
<dbReference type="SUPFAM" id="SSF140931">
    <property type="entry name" value="Fic-like"/>
    <property type="match status" value="1"/>
</dbReference>
<dbReference type="HOGENOM" id="CLU_047250_2_1_7"/>
<dbReference type="EMBL" id="CR522870">
    <property type="protein sequence ID" value="CAG36558.1"/>
    <property type="molecule type" value="Genomic_DNA"/>
</dbReference>
<keyword evidence="2" id="KW-0067">ATP-binding</keyword>
<sequence length="435" mass="50451">MRTRRPRSQDKFECYEEGTKKMITFMTKVVTFSLSEKNAGTLQAINIIDLSCYIFYDKREGKMKDILTYKSGKFYFCHETEMVIVDNLLFKANLLYETVTDLPILPGMSARLDPKIMYSSISGTAMIEGNPIEEEGVKKIAAGEEMPLYTQKDKQEIKNLLSLYQILSEMEPQNGPLIVSEDFIKTMHRIITTEIPHEYNIPGAYRNGEVIVGDKGHGGVYRPPKILADVKMLMKEFVAWLNSEEILGLNPFLRAALAHYHLCLIHPFWDGNGRTARFLESCLLHSANIKYVPKELSNYYYRNVDDYYAAFSKSIKNRKDVTPFIQFMLEGVVESLMDIKESITFLIRRFALRDFYTHEQKNRAISKRQFALLSLLLDNPIAFTLKDLMDNYPFKILYQKASEQTARRDIKKLLEKNLLKEDDAKKYELNYRALG</sequence>
<dbReference type="GO" id="GO:0005524">
    <property type="term" value="F:ATP binding"/>
    <property type="evidence" value="ECO:0007669"/>
    <property type="project" value="UniProtKB-KW"/>
</dbReference>
<protein>
    <recommendedName>
        <fullName evidence="3">Fido domain-containing protein</fullName>
    </recommendedName>
</protein>
<evidence type="ECO:0000256" key="2">
    <source>
        <dbReference type="PIRSR" id="PIRSR640198-2"/>
    </source>
</evidence>
<dbReference type="InterPro" id="IPR036597">
    <property type="entry name" value="Fido-like_dom_sf"/>
</dbReference>
<dbReference type="AlphaFoldDB" id="Q6AM67"/>
<dbReference type="Gene3D" id="1.10.3290.10">
    <property type="entry name" value="Fido-like domain"/>
    <property type="match status" value="1"/>
</dbReference>
<dbReference type="STRING" id="177439.DP1829"/>
<proteinExistence type="predicted"/>
<feature type="domain" description="Fido" evidence="3">
    <location>
        <begin position="179"/>
        <end position="330"/>
    </location>
</feature>
<dbReference type="KEGG" id="dps:DP1829"/>
<feature type="binding site" evidence="2">
    <location>
        <begin position="307"/>
        <end position="308"/>
    </location>
    <ligand>
        <name>ATP</name>
        <dbReference type="ChEBI" id="CHEBI:30616"/>
    </ligand>
</feature>
<keyword evidence="5" id="KW-1185">Reference proteome</keyword>
<dbReference type="InterPro" id="IPR040198">
    <property type="entry name" value="Fido_containing"/>
</dbReference>
<dbReference type="Pfam" id="PF02661">
    <property type="entry name" value="Fic"/>
    <property type="match status" value="1"/>
</dbReference>
<dbReference type="InterPro" id="IPR003812">
    <property type="entry name" value="Fido"/>
</dbReference>
<evidence type="ECO:0000313" key="5">
    <source>
        <dbReference type="Proteomes" id="UP000000602"/>
    </source>
</evidence>
<reference evidence="5" key="1">
    <citation type="journal article" date="2004" name="Environ. Microbiol.">
        <title>The genome of Desulfotalea psychrophila, a sulfate-reducing bacterium from permanently cold Arctic sediments.</title>
        <authorList>
            <person name="Rabus R."/>
            <person name="Ruepp A."/>
            <person name="Frickey T."/>
            <person name="Rattei T."/>
            <person name="Fartmann B."/>
            <person name="Stark M."/>
            <person name="Bauer M."/>
            <person name="Zibat A."/>
            <person name="Lombardot T."/>
            <person name="Becker I."/>
            <person name="Amann J."/>
            <person name="Gellner K."/>
            <person name="Teeling H."/>
            <person name="Leuschner W.D."/>
            <person name="Gloeckner F.-O."/>
            <person name="Lupas A.N."/>
            <person name="Amann R."/>
            <person name="Klenk H.-P."/>
        </authorList>
    </citation>
    <scope>NUCLEOTIDE SEQUENCE [LARGE SCALE GENOMIC DNA]</scope>
    <source>
        <strain evidence="5">DSM 12343 / LSv54</strain>
    </source>
</reference>